<organism evidence="3 4">
    <name type="scientific">Luteipulveratus mongoliensis</name>
    <dbReference type="NCBI Taxonomy" id="571913"/>
    <lineage>
        <taxon>Bacteria</taxon>
        <taxon>Bacillati</taxon>
        <taxon>Actinomycetota</taxon>
        <taxon>Actinomycetes</taxon>
        <taxon>Micrococcales</taxon>
        <taxon>Dermacoccaceae</taxon>
        <taxon>Luteipulveratus</taxon>
    </lineage>
</organism>
<evidence type="ECO:0000313" key="4">
    <source>
        <dbReference type="Proteomes" id="UP000066480"/>
    </source>
</evidence>
<dbReference type="InterPro" id="IPR013830">
    <property type="entry name" value="SGNH_hydro"/>
</dbReference>
<dbReference type="InterPro" id="IPR053140">
    <property type="entry name" value="GDSL_Rv0518-like"/>
</dbReference>
<evidence type="ECO:0000259" key="2">
    <source>
        <dbReference type="Pfam" id="PF13472"/>
    </source>
</evidence>
<dbReference type="Pfam" id="PF13472">
    <property type="entry name" value="Lipase_GDSL_2"/>
    <property type="match status" value="1"/>
</dbReference>
<dbReference type="OrthoDB" id="3465773at2"/>
<dbReference type="PANTHER" id="PTHR43784">
    <property type="entry name" value="GDSL-LIKE LIPASE/ACYLHYDROLASE, PUTATIVE (AFU_ORTHOLOGUE AFUA_2G00820)-RELATED"/>
    <property type="match status" value="1"/>
</dbReference>
<dbReference type="AlphaFoldDB" id="A0A0K1JGU3"/>
<gene>
    <name evidence="3" type="ORF">VV02_07950</name>
</gene>
<sequence length="277" mass="30110">MTLSPRPTPDRVWQRFVAIGDSFTEGMSDPSPSDPDSYVGWADRLAFRLAARNSLEDKPFGYANLAIRGRLLADVVGPQVETALALSPDLVSIVGGANDCLRPSVDLDSVADRLEDAVAQVRATGADVILATTADPVDAPVLKRVRGRLAVHAANLWGIGQRQGCYVLDLWTMRPLRDPRMWAPDRIHLTTGGHQRVAAQAAWLLGLPDDGFDWRAPLPPMAAPTKIEAAQANAAWTRTQLTPWVQRRVQGRSSGDGRQPKRPDVAPIPPVSQSPRT</sequence>
<dbReference type="Gene3D" id="3.40.50.1110">
    <property type="entry name" value="SGNH hydrolase"/>
    <property type="match status" value="1"/>
</dbReference>
<protein>
    <submittedName>
        <fullName evidence="3">G-D-S-L family lipolytic protein</fullName>
    </submittedName>
</protein>
<dbReference type="EMBL" id="CP011112">
    <property type="protein sequence ID" value="AKU15805.1"/>
    <property type="molecule type" value="Genomic_DNA"/>
</dbReference>
<feature type="compositionally biased region" description="Pro residues" evidence="1">
    <location>
        <begin position="266"/>
        <end position="277"/>
    </location>
</feature>
<name>A0A0K1JGU3_9MICO</name>
<dbReference type="Proteomes" id="UP000066480">
    <property type="component" value="Chromosome"/>
</dbReference>
<dbReference type="CDD" id="cd01832">
    <property type="entry name" value="SGNH_hydrolase_like_1"/>
    <property type="match status" value="1"/>
</dbReference>
<keyword evidence="4" id="KW-1185">Reference proteome</keyword>
<reference evidence="3 4" key="1">
    <citation type="submission" date="2015-03" db="EMBL/GenBank/DDBJ databases">
        <title>Luteipulveratus halotolerans sp. nov., a novel actinobacterium (Dermacoccaceae) from Sarawak, Malaysia.</title>
        <authorList>
            <person name="Juboi H."/>
            <person name="Basik A."/>
            <person name="Shamsul S.S."/>
            <person name="Arnold P."/>
            <person name="Schmitt E.K."/>
            <person name="Sanglier J.-J."/>
            <person name="Yeo T."/>
        </authorList>
    </citation>
    <scope>NUCLEOTIDE SEQUENCE [LARGE SCALE GENOMIC DNA]</scope>
    <source>
        <strain evidence="3 4">MN07-A0370</strain>
    </source>
</reference>
<dbReference type="RefSeq" id="WP_052590880.1">
    <property type="nucleotide sequence ID" value="NZ_CP011112.1"/>
</dbReference>
<dbReference type="KEGG" id="lmoi:VV02_07950"/>
<dbReference type="SUPFAM" id="SSF52266">
    <property type="entry name" value="SGNH hydrolase"/>
    <property type="match status" value="1"/>
</dbReference>
<dbReference type="PANTHER" id="PTHR43784:SF2">
    <property type="entry name" value="GDSL-LIKE LIPASE_ACYLHYDROLASE, PUTATIVE (AFU_ORTHOLOGUE AFUA_2G00820)-RELATED"/>
    <property type="match status" value="1"/>
</dbReference>
<feature type="domain" description="SGNH hydrolase-type esterase" evidence="2">
    <location>
        <begin position="18"/>
        <end position="196"/>
    </location>
</feature>
<evidence type="ECO:0000313" key="3">
    <source>
        <dbReference type="EMBL" id="AKU15805.1"/>
    </source>
</evidence>
<evidence type="ECO:0000256" key="1">
    <source>
        <dbReference type="SAM" id="MobiDB-lite"/>
    </source>
</evidence>
<proteinExistence type="predicted"/>
<dbReference type="PATRIC" id="fig|571913.6.peg.1630"/>
<accession>A0A0K1JGU3</accession>
<feature type="region of interest" description="Disordered" evidence="1">
    <location>
        <begin position="241"/>
        <end position="277"/>
    </location>
</feature>
<dbReference type="STRING" id="571913.VV02_07950"/>
<dbReference type="InterPro" id="IPR036514">
    <property type="entry name" value="SGNH_hydro_sf"/>
</dbReference>